<name>A0A6A3HP81_9STRA</name>
<dbReference type="Proteomes" id="UP000460718">
    <property type="component" value="Unassembled WGS sequence"/>
</dbReference>
<sequence>MIDVLKSLTALCTLATCRFSSSGSWSAHHPYLSPGDSRNSTGPSGSGADGNLG</sequence>
<organism evidence="3 12">
    <name type="scientific">Phytophthora fragariae</name>
    <dbReference type="NCBI Taxonomy" id="53985"/>
    <lineage>
        <taxon>Eukaryota</taxon>
        <taxon>Sar</taxon>
        <taxon>Stramenopiles</taxon>
        <taxon>Oomycota</taxon>
        <taxon>Peronosporomycetes</taxon>
        <taxon>Peronosporales</taxon>
        <taxon>Peronosporaceae</taxon>
        <taxon>Phytophthora</taxon>
    </lineage>
</organism>
<evidence type="ECO:0000313" key="13">
    <source>
        <dbReference type="Proteomes" id="UP000488956"/>
    </source>
</evidence>
<feature type="region of interest" description="Disordered" evidence="1">
    <location>
        <begin position="20"/>
        <end position="53"/>
    </location>
</feature>
<evidence type="ECO:0000313" key="11">
    <source>
        <dbReference type="Proteomes" id="UP000440367"/>
    </source>
</evidence>
<dbReference type="EMBL" id="QXGF01005836">
    <property type="protein sequence ID" value="KAE8918332.1"/>
    <property type="molecule type" value="Genomic_DNA"/>
</dbReference>
<gene>
    <name evidence="7" type="ORF">PF001_g25184</name>
    <name evidence="5" type="ORF">PF002_g31356</name>
    <name evidence="6" type="ORF">PF005_g27729</name>
    <name evidence="2" type="ORF">PF009_g31352</name>
    <name evidence="4" type="ORF">PF010_g31119</name>
    <name evidence="3" type="ORF">PF011_g26736</name>
</gene>
<dbReference type="EMBL" id="QXGB01003584">
    <property type="protein sequence ID" value="KAE9170009.1"/>
    <property type="molecule type" value="Genomic_DNA"/>
</dbReference>
<evidence type="ECO:0000313" key="10">
    <source>
        <dbReference type="Proteomes" id="UP000437068"/>
    </source>
</evidence>
<evidence type="ECO:0000313" key="9">
    <source>
        <dbReference type="Proteomes" id="UP000433483"/>
    </source>
</evidence>
<evidence type="ECO:0000313" key="6">
    <source>
        <dbReference type="EMBL" id="KAE9170009.1"/>
    </source>
</evidence>
<reference evidence="12 13" key="1">
    <citation type="submission" date="2018-09" db="EMBL/GenBank/DDBJ databases">
        <title>Genomic investigation of the strawberry pathogen Phytophthora fragariae indicates pathogenicity is determined by transcriptional variation in three key races.</title>
        <authorList>
            <person name="Adams T.M."/>
            <person name="Armitage A.D."/>
            <person name="Sobczyk M.K."/>
            <person name="Bates H.J."/>
            <person name="Dunwell J.M."/>
            <person name="Nellist C.F."/>
            <person name="Harrison R.J."/>
        </authorList>
    </citation>
    <scope>NUCLEOTIDE SEQUENCE [LARGE SCALE GENOMIC DNA]</scope>
    <source>
        <strain evidence="7 10">A4</strain>
        <strain evidence="5 11">BC-1</strain>
        <strain evidence="6 9">NOV-27</strain>
        <strain evidence="2 8">NOV-9</strain>
        <strain evidence="4 13">ONT-3</strain>
        <strain evidence="3 12">SCRP245</strain>
    </source>
</reference>
<keyword evidence="9" id="KW-1185">Reference proteome</keyword>
<dbReference type="Proteomes" id="UP000429523">
    <property type="component" value="Unassembled WGS sequence"/>
</dbReference>
<evidence type="ECO:0000313" key="3">
    <source>
        <dbReference type="EMBL" id="KAE8969618.1"/>
    </source>
</evidence>
<dbReference type="EMBL" id="QXGE01002904">
    <property type="protein sequence ID" value="KAE9278388.1"/>
    <property type="molecule type" value="Genomic_DNA"/>
</dbReference>
<evidence type="ECO:0000256" key="1">
    <source>
        <dbReference type="SAM" id="MobiDB-lite"/>
    </source>
</evidence>
<comment type="caution">
    <text evidence="3">The sequence shown here is derived from an EMBL/GenBank/DDBJ whole genome shotgun (WGS) entry which is preliminary data.</text>
</comment>
<evidence type="ECO:0000313" key="12">
    <source>
        <dbReference type="Proteomes" id="UP000460718"/>
    </source>
</evidence>
<feature type="compositionally biased region" description="Gly residues" evidence="1">
    <location>
        <begin position="44"/>
        <end position="53"/>
    </location>
</feature>
<dbReference type="EMBL" id="QXGD01005641">
    <property type="protein sequence ID" value="KAE9165469.1"/>
    <property type="molecule type" value="Genomic_DNA"/>
</dbReference>
<evidence type="ECO:0000313" key="7">
    <source>
        <dbReference type="EMBL" id="KAE9278388.1"/>
    </source>
</evidence>
<evidence type="ECO:0000313" key="8">
    <source>
        <dbReference type="Proteomes" id="UP000429523"/>
    </source>
</evidence>
<dbReference type="Proteomes" id="UP000437068">
    <property type="component" value="Unassembled WGS sequence"/>
</dbReference>
<accession>A0A6A3HP81</accession>
<dbReference type="AlphaFoldDB" id="A0A6A3HP81"/>
<evidence type="ECO:0000313" key="5">
    <source>
        <dbReference type="EMBL" id="KAE9165469.1"/>
    </source>
</evidence>
<proteinExistence type="predicted"/>
<dbReference type="Proteomes" id="UP000433483">
    <property type="component" value="Unassembled WGS sequence"/>
</dbReference>
<dbReference type="EMBL" id="QXFX01006667">
    <property type="protein sequence ID" value="KAE9058121.1"/>
    <property type="molecule type" value="Genomic_DNA"/>
</dbReference>
<dbReference type="Proteomes" id="UP000440367">
    <property type="component" value="Unassembled WGS sequence"/>
</dbReference>
<evidence type="ECO:0000313" key="2">
    <source>
        <dbReference type="EMBL" id="KAE8918332.1"/>
    </source>
</evidence>
<evidence type="ECO:0000313" key="4">
    <source>
        <dbReference type="EMBL" id="KAE9058121.1"/>
    </source>
</evidence>
<dbReference type="Proteomes" id="UP000488956">
    <property type="component" value="Unassembled WGS sequence"/>
</dbReference>
<dbReference type="EMBL" id="QXFW01003632">
    <property type="protein sequence ID" value="KAE8969618.1"/>
    <property type="molecule type" value="Genomic_DNA"/>
</dbReference>
<protein>
    <submittedName>
        <fullName evidence="3">Uncharacterized protein</fullName>
    </submittedName>
</protein>